<sequence length="60" mass="6819">MATLISIRSIPADEALCGSGDVDAYHRQIHERRRAWLGIDRDRTQPARSGRDGMVQRRAE</sequence>
<accession>A0ABW3P6X2</accession>
<dbReference type="RefSeq" id="WP_380914804.1">
    <property type="nucleotide sequence ID" value="NZ_JBHTLS010000135.1"/>
</dbReference>
<evidence type="ECO:0000313" key="3">
    <source>
        <dbReference type="Proteomes" id="UP001597203"/>
    </source>
</evidence>
<feature type="region of interest" description="Disordered" evidence="1">
    <location>
        <begin position="40"/>
        <end position="60"/>
    </location>
</feature>
<name>A0ABW3P6X2_9SPHN</name>
<gene>
    <name evidence="2" type="ORF">ACFQ24_20910</name>
</gene>
<organism evidence="2 3">
    <name type="scientific">Sphingobium olei</name>
    <dbReference type="NCBI Taxonomy" id="420955"/>
    <lineage>
        <taxon>Bacteria</taxon>
        <taxon>Pseudomonadati</taxon>
        <taxon>Pseudomonadota</taxon>
        <taxon>Alphaproteobacteria</taxon>
        <taxon>Sphingomonadales</taxon>
        <taxon>Sphingomonadaceae</taxon>
        <taxon>Sphingobium</taxon>
    </lineage>
</organism>
<proteinExistence type="predicted"/>
<reference evidence="3" key="1">
    <citation type="journal article" date="2019" name="Int. J. Syst. Evol. Microbiol.">
        <title>The Global Catalogue of Microorganisms (GCM) 10K type strain sequencing project: providing services to taxonomists for standard genome sequencing and annotation.</title>
        <authorList>
            <consortium name="The Broad Institute Genomics Platform"/>
            <consortium name="The Broad Institute Genome Sequencing Center for Infectious Disease"/>
            <person name="Wu L."/>
            <person name="Ma J."/>
        </authorList>
    </citation>
    <scope>NUCLEOTIDE SEQUENCE [LARGE SCALE GENOMIC DNA]</scope>
    <source>
        <strain evidence="3">CCUG 54329</strain>
    </source>
</reference>
<protein>
    <submittedName>
        <fullName evidence="2">Uncharacterized protein</fullName>
    </submittedName>
</protein>
<comment type="caution">
    <text evidence="2">The sequence shown here is derived from an EMBL/GenBank/DDBJ whole genome shotgun (WGS) entry which is preliminary data.</text>
</comment>
<evidence type="ECO:0000313" key="2">
    <source>
        <dbReference type="EMBL" id="MFD1107335.1"/>
    </source>
</evidence>
<evidence type="ECO:0000256" key="1">
    <source>
        <dbReference type="SAM" id="MobiDB-lite"/>
    </source>
</evidence>
<dbReference type="Proteomes" id="UP001597203">
    <property type="component" value="Unassembled WGS sequence"/>
</dbReference>
<keyword evidence="3" id="KW-1185">Reference proteome</keyword>
<dbReference type="EMBL" id="JBHTLS010000135">
    <property type="protein sequence ID" value="MFD1107335.1"/>
    <property type="molecule type" value="Genomic_DNA"/>
</dbReference>